<dbReference type="SUPFAM" id="SSF54637">
    <property type="entry name" value="Thioesterase/thiol ester dehydrase-isomerase"/>
    <property type="match status" value="2"/>
</dbReference>
<evidence type="ECO:0000313" key="4">
    <source>
        <dbReference type="Proteomes" id="UP000198727"/>
    </source>
</evidence>
<evidence type="ECO:0000313" key="3">
    <source>
        <dbReference type="EMBL" id="SFP81353.1"/>
    </source>
</evidence>
<dbReference type="GO" id="GO:0004312">
    <property type="term" value="F:fatty acid synthase activity"/>
    <property type="evidence" value="ECO:0007669"/>
    <property type="project" value="InterPro"/>
</dbReference>
<dbReference type="EMBL" id="FOWW01000003">
    <property type="protein sequence ID" value="SFP81353.1"/>
    <property type="molecule type" value="Genomic_DNA"/>
</dbReference>
<protein>
    <submittedName>
        <fullName evidence="3">MaoC like domain-containing protein</fullName>
    </submittedName>
</protein>
<dbReference type="PRINTS" id="PR01483">
    <property type="entry name" value="FASYNTHASE"/>
</dbReference>
<sequence>MAVKELHSAPRLSALYPKALLGGLRTGGREAGGALPATEYVRGDVVVDPAQLAAYNQVCGFRLTDELPATYQHILAFPLQMALMTEKDFPFPVLGMVHVANRITQTRPVRLDEPFTLRVRAENLRPHEKGTQFDVVSELVPNASAEHHDPIWTDVSTYLRRGGGSGGDRSKGAREQLAPPAPSAIWRVPGDIGRRYAEVSGDRNPIHLHPLTARLFGFRSAIAHGMWTKARCLAAFEGRLPEAFTIDVRFKLPVFLPAKVAFTSWRTEEGWAAELWDARRPKPHLDATITAG</sequence>
<evidence type="ECO:0000256" key="1">
    <source>
        <dbReference type="ARBA" id="ARBA00005254"/>
    </source>
</evidence>
<comment type="similarity">
    <text evidence="1">Belongs to the enoyl-CoA hydratase/isomerase family.</text>
</comment>
<dbReference type="RefSeq" id="WP_092530114.1">
    <property type="nucleotide sequence ID" value="NZ_FOWW01000003.1"/>
</dbReference>
<dbReference type="InterPro" id="IPR029069">
    <property type="entry name" value="HotDog_dom_sf"/>
</dbReference>
<proteinExistence type="inferred from homology"/>
<organism evidence="3 4">
    <name type="scientific">Amycolatopsis arida</name>
    <dbReference type="NCBI Taxonomy" id="587909"/>
    <lineage>
        <taxon>Bacteria</taxon>
        <taxon>Bacillati</taxon>
        <taxon>Actinomycetota</taxon>
        <taxon>Actinomycetes</taxon>
        <taxon>Pseudonocardiales</taxon>
        <taxon>Pseudonocardiaceae</taxon>
        <taxon>Amycolatopsis</taxon>
    </lineage>
</organism>
<accession>A0A1I5TE76</accession>
<dbReference type="Pfam" id="PF01575">
    <property type="entry name" value="MaoC_dehydratas"/>
    <property type="match status" value="1"/>
</dbReference>
<dbReference type="AlphaFoldDB" id="A0A1I5TE76"/>
<reference evidence="4" key="1">
    <citation type="submission" date="2016-10" db="EMBL/GenBank/DDBJ databases">
        <authorList>
            <person name="Varghese N."/>
            <person name="Submissions S."/>
        </authorList>
    </citation>
    <scope>NUCLEOTIDE SEQUENCE [LARGE SCALE GENOMIC DNA]</scope>
    <source>
        <strain evidence="4">CGMCC 4.5579</strain>
    </source>
</reference>
<dbReference type="OrthoDB" id="9774179at2"/>
<dbReference type="GO" id="GO:0005835">
    <property type="term" value="C:fatty acid synthase complex"/>
    <property type="evidence" value="ECO:0007669"/>
    <property type="project" value="InterPro"/>
</dbReference>
<dbReference type="GO" id="GO:0006633">
    <property type="term" value="P:fatty acid biosynthetic process"/>
    <property type="evidence" value="ECO:0007669"/>
    <property type="project" value="InterPro"/>
</dbReference>
<name>A0A1I5TE76_9PSEU</name>
<evidence type="ECO:0000259" key="2">
    <source>
        <dbReference type="Pfam" id="PF01575"/>
    </source>
</evidence>
<dbReference type="Proteomes" id="UP000198727">
    <property type="component" value="Unassembled WGS sequence"/>
</dbReference>
<dbReference type="STRING" id="587909.SAMN05421810_103495"/>
<feature type="domain" description="MaoC-like" evidence="2">
    <location>
        <begin position="194"/>
        <end position="268"/>
    </location>
</feature>
<dbReference type="PANTHER" id="PTHR43841">
    <property type="entry name" value="3-HYDROXYACYL-THIOESTER DEHYDRATASE HTDX-RELATED"/>
    <property type="match status" value="1"/>
</dbReference>
<dbReference type="InterPro" id="IPR003965">
    <property type="entry name" value="Fatty_acid_synthase"/>
</dbReference>
<dbReference type="Gene3D" id="3.10.129.10">
    <property type="entry name" value="Hotdog Thioesterase"/>
    <property type="match status" value="1"/>
</dbReference>
<dbReference type="PANTHER" id="PTHR43841:SF1">
    <property type="entry name" value="3-HYDROXYACYL-THIOESTER DEHYDRATASE X"/>
    <property type="match status" value="1"/>
</dbReference>
<dbReference type="InterPro" id="IPR002539">
    <property type="entry name" value="MaoC-like_dom"/>
</dbReference>
<gene>
    <name evidence="3" type="ORF">SAMN05421810_103495</name>
</gene>
<keyword evidence="4" id="KW-1185">Reference proteome</keyword>